<sequence>MAHENIWFPDPFQNCKILSLNEPTPSNWEVSQKINGHVEQWKDATCRLSSLASAKFVCRDTSESPNGPTAILRIVKQIPSTKAQEATQFTLPELMAYQSPKERNSPNTPKLLAWQQGTQDASGTIPGGFITWIIFVDIEGIALGDANGAGIYWEQPPETRAKIREVFMKEYT</sequence>
<dbReference type="EMBL" id="HG792015">
    <property type="protein sequence ID" value="CDM29182.1"/>
    <property type="molecule type" value="Genomic_DNA"/>
</dbReference>
<dbReference type="OMA" id="HAGHENA"/>
<gene>
    <name evidence="1" type="ORF">PROQFM164_S01g002994</name>
</gene>
<evidence type="ECO:0000313" key="1">
    <source>
        <dbReference type="EMBL" id="CDM29182.1"/>
    </source>
</evidence>
<reference evidence="1" key="1">
    <citation type="journal article" date="2014" name="Nat. Commun.">
        <title>Multiple recent horizontal transfers of a large genomic region in cheese making fungi.</title>
        <authorList>
            <person name="Cheeseman K."/>
            <person name="Ropars J."/>
            <person name="Renault P."/>
            <person name="Dupont J."/>
            <person name="Gouzy J."/>
            <person name="Branca A."/>
            <person name="Abraham A.L."/>
            <person name="Ceppi M."/>
            <person name="Conseiller E."/>
            <person name="Debuchy R."/>
            <person name="Malagnac F."/>
            <person name="Goarin A."/>
            <person name="Silar P."/>
            <person name="Lacoste S."/>
            <person name="Sallet E."/>
            <person name="Bensimon A."/>
            <person name="Giraud T."/>
            <person name="Brygoo Y."/>
        </authorList>
    </citation>
    <scope>NUCLEOTIDE SEQUENCE [LARGE SCALE GENOMIC DNA]</scope>
    <source>
        <strain evidence="1">FM164</strain>
    </source>
</reference>
<dbReference type="OrthoDB" id="5401170at2759"/>
<name>W6QHU8_PENRF</name>
<organism evidence="1 2">
    <name type="scientific">Penicillium roqueforti (strain FM164)</name>
    <dbReference type="NCBI Taxonomy" id="1365484"/>
    <lineage>
        <taxon>Eukaryota</taxon>
        <taxon>Fungi</taxon>
        <taxon>Dikarya</taxon>
        <taxon>Ascomycota</taxon>
        <taxon>Pezizomycotina</taxon>
        <taxon>Eurotiomycetes</taxon>
        <taxon>Eurotiomycetidae</taxon>
        <taxon>Eurotiales</taxon>
        <taxon>Aspergillaceae</taxon>
        <taxon>Penicillium</taxon>
    </lineage>
</organism>
<dbReference type="Proteomes" id="UP000030686">
    <property type="component" value="Unassembled WGS sequence"/>
</dbReference>
<proteinExistence type="predicted"/>
<keyword evidence="2" id="KW-1185">Reference proteome</keyword>
<evidence type="ECO:0000313" key="2">
    <source>
        <dbReference type="Proteomes" id="UP000030686"/>
    </source>
</evidence>
<dbReference type="AlphaFoldDB" id="W6QHU8"/>
<accession>W6QHU8</accession>
<protein>
    <submittedName>
        <fullName evidence="1">Genomic scaffold, ProqFM164S01</fullName>
    </submittedName>
</protein>